<keyword evidence="1" id="KW-0446">Lipid-binding</keyword>
<dbReference type="PANTHER" id="PTHR33434:SF8">
    <property type="entry name" value="DEGV DOMAIN-CONTAINING PROTEIN SPR1019"/>
    <property type="match status" value="1"/>
</dbReference>
<dbReference type="GO" id="GO:0008289">
    <property type="term" value="F:lipid binding"/>
    <property type="evidence" value="ECO:0007669"/>
    <property type="project" value="UniProtKB-KW"/>
</dbReference>
<evidence type="ECO:0000313" key="3">
    <source>
        <dbReference type="Proteomes" id="UP000198948"/>
    </source>
</evidence>
<accession>A0A1H9RTC9</accession>
<dbReference type="Gene3D" id="3.40.50.10170">
    <property type="match status" value="1"/>
</dbReference>
<organism evidence="2 3">
    <name type="scientific">Isobaculum melis</name>
    <dbReference type="NCBI Taxonomy" id="142588"/>
    <lineage>
        <taxon>Bacteria</taxon>
        <taxon>Bacillati</taxon>
        <taxon>Bacillota</taxon>
        <taxon>Bacilli</taxon>
        <taxon>Lactobacillales</taxon>
        <taxon>Carnobacteriaceae</taxon>
        <taxon>Isobaculum</taxon>
    </lineage>
</organism>
<dbReference type="PROSITE" id="PS51482">
    <property type="entry name" value="DEGV"/>
    <property type="match status" value="1"/>
</dbReference>
<proteinExistence type="predicted"/>
<protein>
    <submittedName>
        <fullName evidence="2">EDD domain protein, DegV family</fullName>
    </submittedName>
</protein>
<dbReference type="InterPro" id="IPR043168">
    <property type="entry name" value="DegV_C"/>
</dbReference>
<dbReference type="Proteomes" id="UP000198948">
    <property type="component" value="Unassembled WGS sequence"/>
</dbReference>
<dbReference type="AlphaFoldDB" id="A0A1H9RTC9"/>
<dbReference type="Gene3D" id="3.30.1180.10">
    <property type="match status" value="1"/>
</dbReference>
<dbReference type="OrthoDB" id="5429275at2"/>
<dbReference type="NCBIfam" id="TIGR00762">
    <property type="entry name" value="DegV"/>
    <property type="match status" value="1"/>
</dbReference>
<sequence length="281" mass="30470">MTKIKIVTDSTVQLTDKEINDLNITIVPLTAMIDNTIYIDGVSITKEEFLTKMNASETLPKTSQPAIGNFIDVYNELGADGSEILSLHLTEGLSGTVQAAHQAAGMTTSKVTVIDSKFIDRALAFQVIAAANLALNGASMEEILSKLTTIRSKSALYICVVNLENLIKGGRIGKTLGRISTFLNMKIMLGMKDGELYPATKGRGMKPMFKYVDHLIEEMQQAKSVVSIGISHIGGLEAIQEAVIDKLKEHFPNAQFLVEYASPSIMTHAGPGAFAIMYEVE</sequence>
<dbReference type="STRING" id="142588.SAMN04488559_10571"/>
<gene>
    <name evidence="2" type="ORF">SAMN04488559_10571</name>
</gene>
<evidence type="ECO:0000313" key="2">
    <source>
        <dbReference type="EMBL" id="SER76100.1"/>
    </source>
</evidence>
<keyword evidence="3" id="KW-1185">Reference proteome</keyword>
<dbReference type="InterPro" id="IPR003797">
    <property type="entry name" value="DegV"/>
</dbReference>
<dbReference type="InterPro" id="IPR050270">
    <property type="entry name" value="DegV_domain_contain"/>
</dbReference>
<evidence type="ECO:0000256" key="1">
    <source>
        <dbReference type="ARBA" id="ARBA00023121"/>
    </source>
</evidence>
<reference evidence="2 3" key="1">
    <citation type="submission" date="2016-10" db="EMBL/GenBank/DDBJ databases">
        <authorList>
            <person name="de Groot N.N."/>
        </authorList>
    </citation>
    <scope>NUCLEOTIDE SEQUENCE [LARGE SCALE GENOMIC DNA]</scope>
    <source>
        <strain evidence="2 3">DSM 13760</strain>
    </source>
</reference>
<dbReference type="EMBL" id="FOHA01000005">
    <property type="protein sequence ID" value="SER76100.1"/>
    <property type="molecule type" value="Genomic_DNA"/>
</dbReference>
<name>A0A1H9RTC9_9LACT</name>
<dbReference type="Pfam" id="PF02645">
    <property type="entry name" value="DegV"/>
    <property type="match status" value="1"/>
</dbReference>
<dbReference type="PANTHER" id="PTHR33434">
    <property type="entry name" value="DEGV DOMAIN-CONTAINING PROTEIN DR_1986-RELATED"/>
    <property type="match status" value="1"/>
</dbReference>
<dbReference type="SUPFAM" id="SSF82549">
    <property type="entry name" value="DAK1/DegV-like"/>
    <property type="match status" value="1"/>
</dbReference>
<dbReference type="RefSeq" id="WP_092651157.1">
    <property type="nucleotide sequence ID" value="NZ_FOHA01000005.1"/>
</dbReference>